<comment type="cofactor">
    <cofactor evidence="1">
        <name>Ca(2+)</name>
        <dbReference type="ChEBI" id="CHEBI:29108"/>
    </cofactor>
</comment>
<feature type="non-terminal residue" evidence="8">
    <location>
        <position position="343"/>
    </location>
</feature>
<evidence type="ECO:0000256" key="2">
    <source>
        <dbReference type="ARBA" id="ARBA00008779"/>
    </source>
</evidence>
<dbReference type="PANTHER" id="PTHR45953:SF1">
    <property type="entry name" value="IDURONATE 2-SULFATASE"/>
    <property type="match status" value="1"/>
</dbReference>
<comment type="similarity">
    <text evidence="2">Belongs to the sulfatase family.</text>
</comment>
<evidence type="ECO:0000259" key="7">
    <source>
        <dbReference type="Pfam" id="PF00884"/>
    </source>
</evidence>
<dbReference type="InterPro" id="IPR000917">
    <property type="entry name" value="Sulfatase_N"/>
</dbReference>
<accession>X1QBW0</accession>
<keyword evidence="5" id="KW-0378">Hydrolase</keyword>
<dbReference type="SUPFAM" id="SSF53649">
    <property type="entry name" value="Alkaline phosphatase-like"/>
    <property type="match status" value="1"/>
</dbReference>
<keyword evidence="6" id="KW-0106">Calcium</keyword>
<organism evidence="8">
    <name type="scientific">marine sediment metagenome</name>
    <dbReference type="NCBI Taxonomy" id="412755"/>
    <lineage>
        <taxon>unclassified sequences</taxon>
        <taxon>metagenomes</taxon>
        <taxon>ecological metagenomes</taxon>
    </lineage>
</organism>
<dbReference type="GO" id="GO:0004423">
    <property type="term" value="F:iduronate-2-sulfatase activity"/>
    <property type="evidence" value="ECO:0007669"/>
    <property type="project" value="InterPro"/>
</dbReference>
<feature type="domain" description="Sulfatase N-terminal" evidence="7">
    <location>
        <begin position="19"/>
        <end position="333"/>
    </location>
</feature>
<evidence type="ECO:0000313" key="8">
    <source>
        <dbReference type="EMBL" id="GAI65952.1"/>
    </source>
</evidence>
<evidence type="ECO:0000256" key="5">
    <source>
        <dbReference type="ARBA" id="ARBA00022801"/>
    </source>
</evidence>
<dbReference type="EMBL" id="BARW01000546">
    <property type="protein sequence ID" value="GAI65952.1"/>
    <property type="molecule type" value="Genomic_DNA"/>
</dbReference>
<gene>
    <name evidence="8" type="ORF">S12H4_02287</name>
</gene>
<protein>
    <recommendedName>
        <fullName evidence="7">Sulfatase N-terminal domain-containing protein</fullName>
    </recommendedName>
</protein>
<dbReference type="Gene3D" id="3.40.720.10">
    <property type="entry name" value="Alkaline Phosphatase, subunit A"/>
    <property type="match status" value="1"/>
</dbReference>
<dbReference type="Pfam" id="PF00884">
    <property type="entry name" value="Sulfatase"/>
    <property type="match status" value="1"/>
</dbReference>
<dbReference type="InterPro" id="IPR017850">
    <property type="entry name" value="Alkaline_phosphatase_core_sf"/>
</dbReference>
<dbReference type="GO" id="GO:0046872">
    <property type="term" value="F:metal ion binding"/>
    <property type="evidence" value="ECO:0007669"/>
    <property type="project" value="UniProtKB-KW"/>
</dbReference>
<sequence length="343" mass="38283">MLTLLAGCKGVEKEKLPLNVLFIVVDDLRPDLGCYGDTVAVTPNIDRLAEKGMTFANACCQQAVCVPSRTSFLTGRRPDHTGVYGFNSFRKTLPDVVALPEYFKRNGYYTMSFGKVFDNHTARGMDPRSWSEPERFPVSNKSDQYVLPENRTGKKATATEKADGPDEMYIDGEMTEEVVKTLEQLPDKPFFLAVGFRKPHLPFSAPSKYWDLYDPDQLKTAEQVAGKDCPDIALHDNRELRGHTDIPDTGLVPVDKALELRHGYYACISYIDAQIGGLLDALKANKLDKNTIIVLFSDHGFHLGEHSLWCKTSNFELDARVPLIISVPGQKIKGIHTQSLAEL</sequence>
<proteinExistence type="inferred from homology"/>
<name>X1QBW0_9ZZZZ</name>
<evidence type="ECO:0000256" key="1">
    <source>
        <dbReference type="ARBA" id="ARBA00001913"/>
    </source>
</evidence>
<dbReference type="InterPro" id="IPR035874">
    <property type="entry name" value="IDS"/>
</dbReference>
<evidence type="ECO:0000256" key="4">
    <source>
        <dbReference type="ARBA" id="ARBA00022729"/>
    </source>
</evidence>
<reference evidence="8" key="1">
    <citation type="journal article" date="2014" name="Front. Microbiol.">
        <title>High frequency of phylogenetically diverse reductive dehalogenase-homologous genes in deep subseafloor sedimentary metagenomes.</title>
        <authorList>
            <person name="Kawai M."/>
            <person name="Futagami T."/>
            <person name="Toyoda A."/>
            <person name="Takaki Y."/>
            <person name="Nishi S."/>
            <person name="Hori S."/>
            <person name="Arai W."/>
            <person name="Tsubouchi T."/>
            <person name="Morono Y."/>
            <person name="Uchiyama I."/>
            <person name="Ito T."/>
            <person name="Fujiyama A."/>
            <person name="Inagaki F."/>
            <person name="Takami H."/>
        </authorList>
    </citation>
    <scope>NUCLEOTIDE SEQUENCE</scope>
    <source>
        <strain evidence="8">Expedition CK06-06</strain>
    </source>
</reference>
<dbReference type="PANTHER" id="PTHR45953">
    <property type="entry name" value="IDURONATE 2-SULFATASE"/>
    <property type="match status" value="1"/>
</dbReference>
<keyword evidence="4" id="KW-0732">Signal</keyword>
<keyword evidence="3" id="KW-0479">Metal-binding</keyword>
<dbReference type="CDD" id="cd16030">
    <property type="entry name" value="iduronate-2-sulfatase"/>
    <property type="match status" value="1"/>
</dbReference>
<dbReference type="AlphaFoldDB" id="X1QBW0"/>
<comment type="caution">
    <text evidence="8">The sequence shown here is derived from an EMBL/GenBank/DDBJ whole genome shotgun (WGS) entry which is preliminary data.</text>
</comment>
<evidence type="ECO:0000256" key="3">
    <source>
        <dbReference type="ARBA" id="ARBA00022723"/>
    </source>
</evidence>
<evidence type="ECO:0000256" key="6">
    <source>
        <dbReference type="ARBA" id="ARBA00022837"/>
    </source>
</evidence>
<dbReference type="GO" id="GO:0005737">
    <property type="term" value="C:cytoplasm"/>
    <property type="evidence" value="ECO:0007669"/>
    <property type="project" value="TreeGrafter"/>
</dbReference>